<dbReference type="GO" id="GO:0006122">
    <property type="term" value="P:mitochondrial electron transport, ubiquinol to cytochrome c"/>
    <property type="evidence" value="ECO:0007669"/>
    <property type="project" value="InterPro"/>
</dbReference>
<evidence type="ECO:0000313" key="12">
    <source>
        <dbReference type="EMBL" id="KAE9405400.1"/>
    </source>
</evidence>
<evidence type="ECO:0000256" key="7">
    <source>
        <dbReference type="ARBA" id="ARBA00023128"/>
    </source>
</evidence>
<dbReference type="OrthoDB" id="405848at2759"/>
<evidence type="ECO:0000256" key="2">
    <source>
        <dbReference type="ARBA" id="ARBA00006498"/>
    </source>
</evidence>
<dbReference type="PANTHER" id="PTHR15336">
    <property type="entry name" value="UBIQUINOL-CYTOCHROME C REDUCTASE COMPLEX 7.8 KDA PROTEIN"/>
    <property type="match status" value="1"/>
</dbReference>
<evidence type="ECO:0000256" key="8">
    <source>
        <dbReference type="ARBA" id="ARBA00023136"/>
    </source>
</evidence>
<evidence type="ECO:0000256" key="1">
    <source>
        <dbReference type="ARBA" id="ARBA00004137"/>
    </source>
</evidence>
<evidence type="ECO:0000256" key="5">
    <source>
        <dbReference type="ARBA" id="ARBA00022792"/>
    </source>
</evidence>
<keyword evidence="4" id="KW-0679">Respiratory chain</keyword>
<keyword evidence="6" id="KW-0249">Electron transport</keyword>
<name>A0A6A4I661_9AGAR</name>
<keyword evidence="7" id="KW-0496">Mitochondrion</keyword>
<evidence type="ECO:0000256" key="4">
    <source>
        <dbReference type="ARBA" id="ARBA00022660"/>
    </source>
</evidence>
<keyword evidence="3" id="KW-0813">Transport</keyword>
<gene>
    <name evidence="12" type="ORF">BT96DRAFT_916119</name>
</gene>
<evidence type="ECO:0000313" key="13">
    <source>
        <dbReference type="Proteomes" id="UP000799118"/>
    </source>
</evidence>
<reference evidence="12" key="1">
    <citation type="journal article" date="2019" name="Environ. Microbiol.">
        <title>Fungal ecological strategies reflected in gene transcription - a case study of two litter decomposers.</title>
        <authorList>
            <person name="Barbi F."/>
            <person name="Kohler A."/>
            <person name="Barry K."/>
            <person name="Baskaran P."/>
            <person name="Daum C."/>
            <person name="Fauchery L."/>
            <person name="Ihrmark K."/>
            <person name="Kuo A."/>
            <person name="LaButti K."/>
            <person name="Lipzen A."/>
            <person name="Morin E."/>
            <person name="Grigoriev I.V."/>
            <person name="Henrissat B."/>
            <person name="Lindahl B."/>
            <person name="Martin F."/>
        </authorList>
    </citation>
    <scope>NUCLEOTIDE SEQUENCE</scope>
    <source>
        <strain evidence="12">JB14</strain>
    </source>
</reference>
<dbReference type="AlphaFoldDB" id="A0A6A4I661"/>
<keyword evidence="9" id="KW-1015">Disulfide bond</keyword>
<organism evidence="12 13">
    <name type="scientific">Gymnopus androsaceus JB14</name>
    <dbReference type="NCBI Taxonomy" id="1447944"/>
    <lineage>
        <taxon>Eukaryota</taxon>
        <taxon>Fungi</taxon>
        <taxon>Dikarya</taxon>
        <taxon>Basidiomycota</taxon>
        <taxon>Agaricomycotina</taxon>
        <taxon>Agaricomycetes</taxon>
        <taxon>Agaricomycetidae</taxon>
        <taxon>Agaricales</taxon>
        <taxon>Marasmiineae</taxon>
        <taxon>Omphalotaceae</taxon>
        <taxon>Gymnopus</taxon>
    </lineage>
</organism>
<dbReference type="SUPFAM" id="SSF81531">
    <property type="entry name" value="Non-heme 11 kDa protein of cytochrome bc1 complex (Ubiquinol-cytochrome c reductase)"/>
    <property type="match status" value="1"/>
</dbReference>
<dbReference type="InterPro" id="IPR036811">
    <property type="entry name" value="Ubol_cytC_Rdtase_hinge_dom_sf"/>
</dbReference>
<dbReference type="Proteomes" id="UP000799118">
    <property type="component" value="Unassembled WGS sequence"/>
</dbReference>
<comment type="similarity">
    <text evidence="2">Belongs to the UQCRH/QCR6 family.</text>
</comment>
<dbReference type="Gene3D" id="1.10.287.20">
    <property type="entry name" value="Ubiquinol-cytochrome C reductase hinge domain"/>
    <property type="match status" value="1"/>
</dbReference>
<evidence type="ECO:0000256" key="3">
    <source>
        <dbReference type="ARBA" id="ARBA00022448"/>
    </source>
</evidence>
<dbReference type="FunFam" id="1.10.287.20:FF:000001">
    <property type="entry name" value="Cytochrome b-c1 complex subunit 6"/>
    <property type="match status" value="1"/>
</dbReference>
<dbReference type="InterPro" id="IPR003422">
    <property type="entry name" value="Cyt_b-c1_6"/>
</dbReference>
<evidence type="ECO:0000256" key="10">
    <source>
        <dbReference type="SAM" id="MobiDB-lite"/>
    </source>
</evidence>
<feature type="domain" description="Ubiquinol-cytochrome C reductase hinge" evidence="11">
    <location>
        <begin position="48"/>
        <end position="111"/>
    </location>
</feature>
<dbReference type="EMBL" id="ML769409">
    <property type="protein sequence ID" value="KAE9405400.1"/>
    <property type="molecule type" value="Genomic_DNA"/>
</dbReference>
<dbReference type="PANTHER" id="PTHR15336:SF0">
    <property type="entry name" value="CYTOCHROME B-C1 COMPLEX SUBUNIT 6, MITOCHONDRIAL"/>
    <property type="match status" value="1"/>
</dbReference>
<dbReference type="Pfam" id="PF02320">
    <property type="entry name" value="UCR_hinge"/>
    <property type="match status" value="1"/>
</dbReference>
<feature type="compositionally biased region" description="Acidic residues" evidence="10">
    <location>
        <begin position="35"/>
        <end position="47"/>
    </location>
</feature>
<proteinExistence type="inferred from homology"/>
<evidence type="ECO:0000259" key="11">
    <source>
        <dbReference type="Pfam" id="PF02320"/>
    </source>
</evidence>
<evidence type="ECO:0000256" key="9">
    <source>
        <dbReference type="ARBA" id="ARBA00023157"/>
    </source>
</evidence>
<keyword evidence="13" id="KW-1185">Reference proteome</keyword>
<comment type="subcellular location">
    <subcellularLocation>
        <location evidence="1">Mitochondrion inner membrane</location>
        <topology evidence="1">Peripheral membrane protein</topology>
        <orientation evidence="1">Intermembrane side</orientation>
    </subcellularLocation>
</comment>
<keyword evidence="8" id="KW-0472">Membrane</keyword>
<dbReference type="GO" id="GO:0005743">
    <property type="term" value="C:mitochondrial inner membrane"/>
    <property type="evidence" value="ECO:0007669"/>
    <property type="project" value="UniProtKB-SubCell"/>
</dbReference>
<feature type="region of interest" description="Disordered" evidence="10">
    <location>
        <begin position="14"/>
        <end position="59"/>
    </location>
</feature>
<evidence type="ECO:0000256" key="6">
    <source>
        <dbReference type="ARBA" id="ARBA00022982"/>
    </source>
</evidence>
<keyword evidence="5" id="KW-0999">Mitochondrion inner membrane</keyword>
<sequence length="112" mass="12321">MSNSITSFLSSFLPTVQADAESEKPTEVAAKESAEEPEAEAEEEEPEDVHPTLRSDCQSSSKCAPLAKHFEHCQEKVNAGEGFKGEDCVEEMFHMMHCVDDCAAPKLFAKLQ</sequence>
<protein>
    <submittedName>
        <fullName evidence="12">Non-heme 11 kDa protein of cytochrome bc1 complex</fullName>
    </submittedName>
</protein>
<dbReference type="InterPro" id="IPR023184">
    <property type="entry name" value="Ubol_cytC_Rdtase_hinge_dom"/>
</dbReference>
<accession>A0A6A4I661</accession>
<feature type="compositionally biased region" description="Basic and acidic residues" evidence="10">
    <location>
        <begin position="21"/>
        <end position="34"/>
    </location>
</feature>